<dbReference type="EMBL" id="JBHLUH010000031">
    <property type="protein sequence ID" value="MFC0529393.1"/>
    <property type="molecule type" value="Genomic_DNA"/>
</dbReference>
<evidence type="ECO:0000313" key="7">
    <source>
        <dbReference type="Proteomes" id="UP001589867"/>
    </source>
</evidence>
<comment type="similarity">
    <text evidence="1">Belongs to the LysR transcriptional regulatory family.</text>
</comment>
<dbReference type="Gene3D" id="3.40.190.290">
    <property type="match status" value="1"/>
</dbReference>
<dbReference type="Pfam" id="PF00126">
    <property type="entry name" value="HTH_1"/>
    <property type="match status" value="1"/>
</dbReference>
<evidence type="ECO:0000256" key="2">
    <source>
        <dbReference type="ARBA" id="ARBA00023015"/>
    </source>
</evidence>
<sequence>MELRTVAYFVAVAEAGTVRGAAERVRVAQPSLSRQLRGLERELGVALFDRANGRLHLSSAGRALLPIARDLLARADALRTAAELQAGGRLARVTIAAPTTTLTDVISPFLVTLAADDPVPAVFASDGLGSEEAGRLGADLVITVGRPRPPLESRALPPLPLWAYAPPGHAWAARAAVTVADLAAEDLVLPPPGHSARQAFDAAALADGVAPSAVIEASNGTVAQALAAAGRGVAVVSDDPRFGLVQMAVLTADRRPVSIRLFCAWPASHPAGTILADLARRIERYVVRTYGGPAERP</sequence>
<keyword evidence="3" id="KW-0238">DNA-binding</keyword>
<dbReference type="Proteomes" id="UP001589867">
    <property type="component" value="Unassembled WGS sequence"/>
</dbReference>
<proteinExistence type="inferred from homology"/>
<accession>A0ABV6M4G7</accession>
<dbReference type="Pfam" id="PF03466">
    <property type="entry name" value="LysR_substrate"/>
    <property type="match status" value="1"/>
</dbReference>
<protein>
    <submittedName>
        <fullName evidence="6">LysR family transcriptional regulator</fullName>
    </submittedName>
</protein>
<dbReference type="InterPro" id="IPR036390">
    <property type="entry name" value="WH_DNA-bd_sf"/>
</dbReference>
<dbReference type="RefSeq" id="WP_377252098.1">
    <property type="nucleotide sequence ID" value="NZ_JBHLUH010000031.1"/>
</dbReference>
<keyword evidence="2" id="KW-0805">Transcription regulation</keyword>
<dbReference type="PROSITE" id="PS50931">
    <property type="entry name" value="HTH_LYSR"/>
    <property type="match status" value="1"/>
</dbReference>
<dbReference type="PANTHER" id="PTHR30346:SF0">
    <property type="entry name" value="HCA OPERON TRANSCRIPTIONAL ACTIVATOR HCAR"/>
    <property type="match status" value="1"/>
</dbReference>
<dbReference type="SUPFAM" id="SSF53850">
    <property type="entry name" value="Periplasmic binding protein-like II"/>
    <property type="match status" value="1"/>
</dbReference>
<dbReference type="PANTHER" id="PTHR30346">
    <property type="entry name" value="TRANSCRIPTIONAL DUAL REGULATOR HCAR-RELATED"/>
    <property type="match status" value="1"/>
</dbReference>
<evidence type="ECO:0000256" key="3">
    <source>
        <dbReference type="ARBA" id="ARBA00023125"/>
    </source>
</evidence>
<dbReference type="InterPro" id="IPR000847">
    <property type="entry name" value="LysR_HTH_N"/>
</dbReference>
<name>A0ABV6M4G7_9ACTN</name>
<evidence type="ECO:0000259" key="5">
    <source>
        <dbReference type="PROSITE" id="PS50931"/>
    </source>
</evidence>
<gene>
    <name evidence="6" type="ORF">ACFFIA_17200</name>
</gene>
<dbReference type="PRINTS" id="PR00039">
    <property type="entry name" value="HTHLYSR"/>
</dbReference>
<dbReference type="CDD" id="cd05466">
    <property type="entry name" value="PBP2_LTTR_substrate"/>
    <property type="match status" value="1"/>
</dbReference>
<keyword evidence="4" id="KW-0804">Transcription</keyword>
<evidence type="ECO:0000313" key="6">
    <source>
        <dbReference type="EMBL" id="MFC0529393.1"/>
    </source>
</evidence>
<comment type="caution">
    <text evidence="6">The sequence shown here is derived from an EMBL/GenBank/DDBJ whole genome shotgun (WGS) entry which is preliminary data.</text>
</comment>
<dbReference type="InterPro" id="IPR005119">
    <property type="entry name" value="LysR_subst-bd"/>
</dbReference>
<feature type="domain" description="HTH lysR-type" evidence="5">
    <location>
        <begin position="1"/>
        <end position="58"/>
    </location>
</feature>
<organism evidence="6 7">
    <name type="scientific">Phytohabitans kaempferiae</name>
    <dbReference type="NCBI Taxonomy" id="1620943"/>
    <lineage>
        <taxon>Bacteria</taxon>
        <taxon>Bacillati</taxon>
        <taxon>Actinomycetota</taxon>
        <taxon>Actinomycetes</taxon>
        <taxon>Micromonosporales</taxon>
        <taxon>Micromonosporaceae</taxon>
    </lineage>
</organism>
<dbReference type="SUPFAM" id="SSF46785">
    <property type="entry name" value="Winged helix' DNA-binding domain"/>
    <property type="match status" value="1"/>
</dbReference>
<evidence type="ECO:0000256" key="1">
    <source>
        <dbReference type="ARBA" id="ARBA00009437"/>
    </source>
</evidence>
<keyword evidence="7" id="KW-1185">Reference proteome</keyword>
<reference evidence="6 7" key="1">
    <citation type="submission" date="2024-09" db="EMBL/GenBank/DDBJ databases">
        <authorList>
            <person name="Sun Q."/>
            <person name="Mori K."/>
        </authorList>
    </citation>
    <scope>NUCLEOTIDE SEQUENCE [LARGE SCALE GENOMIC DNA]</scope>
    <source>
        <strain evidence="6 7">TBRC 3947</strain>
    </source>
</reference>
<dbReference type="InterPro" id="IPR036388">
    <property type="entry name" value="WH-like_DNA-bd_sf"/>
</dbReference>
<dbReference type="Gene3D" id="1.10.10.10">
    <property type="entry name" value="Winged helix-like DNA-binding domain superfamily/Winged helix DNA-binding domain"/>
    <property type="match status" value="1"/>
</dbReference>
<evidence type="ECO:0000256" key="4">
    <source>
        <dbReference type="ARBA" id="ARBA00023163"/>
    </source>
</evidence>